<sequence>MSILTTAVTHYRSTFCIMFLIVVAGLYSYNAMPVSAQPEVDVPYVYIGVTLDGVSPEDGARLLARPLEQELEALEGLDEIIATSRESHATLLVKFEAGAVDIDKAMQDVRNAVDRAKAELPQDADEPIVEEITVSDFPTITVALTADPGTKERLVYQTAKMLQREIESLTDVLEANLAGHREEVVEALINPARLEHYNITSDELISAVVGNNLLVPAGQIDTGQGKFSVKVPGLIETYQDVYAIPIKSTSEGVVTLGDVTDIRRTFKDAESFTTVDNQPAILLEVNKRTGGNQIQVSEHVRQLVEHLSEQTPPGVHVSFALDQSEFSAGMVAEMSGNIITSMVLVLVIVVAALGFRSGSLVGMGIPFSLLLSLIGLHYLDFAFNMMVMFGMMLALGMLIDGSIVITEFADRKMAEGMSSQAAYKISVRRMFWPVVASTATTLAAFLPIMFWPGIAGDFMRYLPVTVFCVLVASLFYALLFAPVIGSLMGKSEIAPDVQAYLRSLETDPPTELPGHTGRYARLLETVLRRPVVFFLGTLVVLVAIFLAYGRFSNGVVFFTDTEEKYGIVAVRAMGNLSVEEARLLVRDVESRVLAVHGVHSTYSSSDSGGGGRESSKDEIGTVLVELKDPDKIGYSTRLVFENIRKATADMPGIIVSADAFEGGPPVGRPIQIQLESLDSDKLLAETLKVRHHLEYGMEELRDITDTTPLPGIEWEMSVNRSLAAQAGVNVVEIGRAVQLVTSGVLIGEYRPDDADEEVEIRIRYPSDVRGINALDNLRVNTPKGPVPITGFVERIAKPKVDKVERIDAIQVMKVRADVEEGILADDKVAEIKQWLEANPLDRDVRVVFRGANEEQEKSMNFLAVAFSLALFLMFVLLVTQFNSFYQGLLILSAVIMSTAGVLLGLLLTGGVFSTILTGVGIVALAGIVVNNNIVLIDTYNYVRKDNKEFTVKQAIIVACAQRLRPVFLTTATTILGLFPIAAAVSVDLLGRNVVVDGVITSQFQPLAFAIVSGLLFSTALTLLVTPVMLIMPSRLLYLYRLLVLPKIEPLLTRLKRAPSKQA</sequence>
<dbReference type="SUPFAM" id="SSF82693">
    <property type="entry name" value="Multidrug efflux transporter AcrB pore domain, PN1, PN2, PC1 and PC2 subdomains"/>
    <property type="match status" value="2"/>
</dbReference>
<dbReference type="SUPFAM" id="SSF82714">
    <property type="entry name" value="Multidrug efflux transporter AcrB TolC docking domain, DN and DC subdomains"/>
    <property type="match status" value="2"/>
</dbReference>
<dbReference type="InterPro" id="IPR027463">
    <property type="entry name" value="AcrB_DN_DC_subdom"/>
</dbReference>
<feature type="transmembrane region" description="Helical" evidence="1">
    <location>
        <begin position="334"/>
        <end position="353"/>
    </location>
</feature>
<dbReference type="PANTHER" id="PTHR32063">
    <property type="match status" value="1"/>
</dbReference>
<reference evidence="2" key="1">
    <citation type="submission" date="2020-03" db="EMBL/GenBank/DDBJ databases">
        <authorList>
            <person name="Guo F."/>
        </authorList>
    </citation>
    <scope>NUCLEOTIDE SEQUENCE</scope>
    <source>
        <strain evidence="2">JCM 30134</strain>
    </source>
</reference>
<feature type="transmembrane region" description="Helical" evidence="1">
    <location>
        <begin position="360"/>
        <end position="379"/>
    </location>
</feature>
<dbReference type="GO" id="GO:0005886">
    <property type="term" value="C:plasma membrane"/>
    <property type="evidence" value="ECO:0007669"/>
    <property type="project" value="TreeGrafter"/>
</dbReference>
<dbReference type="Gene3D" id="3.30.70.1440">
    <property type="entry name" value="Multidrug efflux transporter AcrB pore domain"/>
    <property type="match status" value="1"/>
</dbReference>
<name>A0A9E5MLZ2_9GAMM</name>
<feature type="transmembrane region" description="Helical" evidence="1">
    <location>
        <begin position="861"/>
        <end position="881"/>
    </location>
</feature>
<dbReference type="InterPro" id="IPR001036">
    <property type="entry name" value="Acrflvin-R"/>
</dbReference>
<organism evidence="2 3">
    <name type="scientific">Pseudomaricurvus hydrocarbonicus</name>
    <dbReference type="NCBI Taxonomy" id="1470433"/>
    <lineage>
        <taxon>Bacteria</taxon>
        <taxon>Pseudomonadati</taxon>
        <taxon>Pseudomonadota</taxon>
        <taxon>Gammaproteobacteria</taxon>
        <taxon>Cellvibrionales</taxon>
        <taxon>Cellvibrionaceae</taxon>
        <taxon>Pseudomaricurvus</taxon>
    </lineage>
</organism>
<keyword evidence="3" id="KW-1185">Reference proteome</keyword>
<dbReference type="SUPFAM" id="SSF82866">
    <property type="entry name" value="Multidrug efflux transporter AcrB transmembrane domain"/>
    <property type="match status" value="2"/>
</dbReference>
<dbReference type="PANTHER" id="PTHR32063:SF0">
    <property type="entry name" value="SWARMING MOTILITY PROTEIN SWRC"/>
    <property type="match status" value="1"/>
</dbReference>
<feature type="transmembrane region" description="Helical" evidence="1">
    <location>
        <begin position="1006"/>
        <end position="1031"/>
    </location>
</feature>
<dbReference type="Gene3D" id="1.20.1640.10">
    <property type="entry name" value="Multidrug efflux transporter AcrB transmembrane domain"/>
    <property type="match status" value="2"/>
</dbReference>
<proteinExistence type="predicted"/>
<keyword evidence="1" id="KW-1133">Transmembrane helix</keyword>
<evidence type="ECO:0000313" key="2">
    <source>
        <dbReference type="EMBL" id="NHO65045.1"/>
    </source>
</evidence>
<dbReference type="Pfam" id="PF00873">
    <property type="entry name" value="ACR_tran"/>
    <property type="match status" value="1"/>
</dbReference>
<feature type="transmembrane region" description="Helical" evidence="1">
    <location>
        <begin position="430"/>
        <end position="454"/>
    </location>
</feature>
<dbReference type="AlphaFoldDB" id="A0A9E5MLZ2"/>
<dbReference type="GO" id="GO:0042910">
    <property type="term" value="F:xenobiotic transmembrane transporter activity"/>
    <property type="evidence" value="ECO:0007669"/>
    <property type="project" value="TreeGrafter"/>
</dbReference>
<feature type="transmembrane region" description="Helical" evidence="1">
    <location>
        <begin position="918"/>
        <end position="942"/>
    </location>
</feature>
<dbReference type="EMBL" id="JAAONZ010000003">
    <property type="protein sequence ID" value="NHO65045.1"/>
    <property type="molecule type" value="Genomic_DNA"/>
</dbReference>
<dbReference type="Gene3D" id="3.30.70.1320">
    <property type="entry name" value="Multidrug efflux transporter AcrB pore domain like"/>
    <property type="match status" value="1"/>
</dbReference>
<evidence type="ECO:0000313" key="3">
    <source>
        <dbReference type="Proteomes" id="UP000787472"/>
    </source>
</evidence>
<feature type="transmembrane region" description="Helical" evidence="1">
    <location>
        <begin position="888"/>
        <end position="912"/>
    </location>
</feature>
<keyword evidence="1" id="KW-0812">Transmembrane</keyword>
<feature type="transmembrane region" description="Helical" evidence="1">
    <location>
        <begin position="460"/>
        <end position="481"/>
    </location>
</feature>
<feature type="transmembrane region" description="Helical" evidence="1">
    <location>
        <begin position="531"/>
        <end position="551"/>
    </location>
</feature>
<feature type="transmembrane region" description="Helical" evidence="1">
    <location>
        <begin position="12"/>
        <end position="29"/>
    </location>
</feature>
<dbReference type="RefSeq" id="WP_167183064.1">
    <property type="nucleotide sequence ID" value="NZ_JAAONZ010000003.1"/>
</dbReference>
<accession>A0A9E5MLZ2</accession>
<evidence type="ECO:0000256" key="1">
    <source>
        <dbReference type="SAM" id="Phobius"/>
    </source>
</evidence>
<dbReference type="PRINTS" id="PR00702">
    <property type="entry name" value="ACRIFLAVINRP"/>
</dbReference>
<comment type="caution">
    <text evidence="2">The sequence shown here is derived from an EMBL/GenBank/DDBJ whole genome shotgun (WGS) entry which is preliminary data.</text>
</comment>
<dbReference type="Gene3D" id="3.30.2090.10">
    <property type="entry name" value="Multidrug efflux transporter AcrB TolC docking domain, DN and DC subdomains"/>
    <property type="match status" value="2"/>
</dbReference>
<dbReference type="Proteomes" id="UP000787472">
    <property type="component" value="Unassembled WGS sequence"/>
</dbReference>
<gene>
    <name evidence="2" type="ORF">G8770_05760</name>
</gene>
<dbReference type="Gene3D" id="3.30.70.1430">
    <property type="entry name" value="Multidrug efflux transporter AcrB pore domain"/>
    <property type="match status" value="2"/>
</dbReference>
<protein>
    <submittedName>
        <fullName evidence="2">Efflux RND transporter permease subunit</fullName>
    </submittedName>
</protein>
<feature type="transmembrane region" description="Helical" evidence="1">
    <location>
        <begin position="963"/>
        <end position="986"/>
    </location>
</feature>
<keyword evidence="1" id="KW-0472">Membrane</keyword>
<feature type="transmembrane region" description="Helical" evidence="1">
    <location>
        <begin position="385"/>
        <end position="409"/>
    </location>
</feature>